<organism evidence="3 4">
    <name type="scientific">Ceratopteris richardii</name>
    <name type="common">Triangle waterfern</name>
    <dbReference type="NCBI Taxonomy" id="49495"/>
    <lineage>
        <taxon>Eukaryota</taxon>
        <taxon>Viridiplantae</taxon>
        <taxon>Streptophyta</taxon>
        <taxon>Embryophyta</taxon>
        <taxon>Tracheophyta</taxon>
        <taxon>Polypodiopsida</taxon>
        <taxon>Polypodiidae</taxon>
        <taxon>Polypodiales</taxon>
        <taxon>Pteridineae</taxon>
        <taxon>Pteridaceae</taxon>
        <taxon>Parkerioideae</taxon>
        <taxon>Ceratopteris</taxon>
    </lineage>
</organism>
<evidence type="ECO:0000256" key="2">
    <source>
        <dbReference type="SAM" id="SignalP"/>
    </source>
</evidence>
<gene>
    <name evidence="3" type="ORF">KP509_03G093300</name>
</gene>
<proteinExistence type="predicted"/>
<comment type="caution">
    <text evidence="3">The sequence shown here is derived from an EMBL/GenBank/DDBJ whole genome shotgun (WGS) entry which is preliminary data.</text>
</comment>
<feature type="chain" id="PRO_5035844957" evidence="2">
    <location>
        <begin position="27"/>
        <end position="241"/>
    </location>
</feature>
<evidence type="ECO:0000256" key="1">
    <source>
        <dbReference type="SAM" id="MobiDB-lite"/>
    </source>
</evidence>
<feature type="compositionally biased region" description="Low complexity" evidence="1">
    <location>
        <begin position="41"/>
        <end position="104"/>
    </location>
</feature>
<protein>
    <submittedName>
        <fullName evidence="3">Uncharacterized protein</fullName>
    </submittedName>
</protein>
<dbReference type="EMBL" id="CM035408">
    <property type="protein sequence ID" value="KAH7442542.1"/>
    <property type="molecule type" value="Genomic_DNA"/>
</dbReference>
<dbReference type="AlphaFoldDB" id="A0A8T2V562"/>
<keyword evidence="4" id="KW-1185">Reference proteome</keyword>
<dbReference type="PANTHER" id="PTHR33210:SF18">
    <property type="entry name" value="PROTODERMAL FACTOR 1"/>
    <property type="match status" value="1"/>
</dbReference>
<keyword evidence="2" id="KW-0732">Signal</keyword>
<feature type="signal peptide" evidence="2">
    <location>
        <begin position="1"/>
        <end position="26"/>
    </location>
</feature>
<evidence type="ECO:0000313" key="3">
    <source>
        <dbReference type="EMBL" id="KAH7442542.1"/>
    </source>
</evidence>
<sequence>MAWSYAGILVLIVAVSTVLTTSPVLARKPTRRLNGGGGYSPYGYSPKSGSSPMSGYSPKSGSSPMGGSPYGSTPTPSGGSPTPSGGSPTPYYGGSPTPSGGSPMNMPPVNIPPVSSTPTGGYGGYGSRSGKGTSGFFKLNPGSIPKVLSLISSLVKLFGPRLLKFFQHGKPPSLLEALKTESNLPIDVLNREASASLINTYLYKDFPISAADVIAQFNSALESPEMIAVQAIKFQQLNEGV</sequence>
<dbReference type="OMA" id="WSYAGIL"/>
<dbReference type="PANTHER" id="PTHR33210">
    <property type="entry name" value="PROTODERMAL FACTOR 1"/>
    <property type="match status" value="1"/>
</dbReference>
<dbReference type="Proteomes" id="UP000825935">
    <property type="component" value="Chromosome 3"/>
</dbReference>
<name>A0A8T2V562_CERRI</name>
<dbReference type="InterPro" id="IPR039923">
    <property type="entry name" value="Protodermal_1"/>
</dbReference>
<reference evidence="3" key="1">
    <citation type="submission" date="2021-08" db="EMBL/GenBank/DDBJ databases">
        <title>WGS assembly of Ceratopteris richardii.</title>
        <authorList>
            <person name="Marchant D.B."/>
            <person name="Chen G."/>
            <person name="Jenkins J."/>
            <person name="Shu S."/>
            <person name="Leebens-Mack J."/>
            <person name="Grimwood J."/>
            <person name="Schmutz J."/>
            <person name="Soltis P."/>
            <person name="Soltis D."/>
            <person name="Chen Z.-H."/>
        </authorList>
    </citation>
    <scope>NUCLEOTIDE SEQUENCE</scope>
    <source>
        <strain evidence="3">Whitten #5841</strain>
        <tissue evidence="3">Leaf</tissue>
    </source>
</reference>
<feature type="region of interest" description="Disordered" evidence="1">
    <location>
        <begin position="28"/>
        <end position="127"/>
    </location>
</feature>
<accession>A0A8T2V562</accession>
<evidence type="ECO:0000313" key="4">
    <source>
        <dbReference type="Proteomes" id="UP000825935"/>
    </source>
</evidence>